<evidence type="ECO:0000313" key="2">
    <source>
        <dbReference type="Proteomes" id="UP000602510"/>
    </source>
</evidence>
<proteinExistence type="predicted"/>
<sequence length="154" mass="16503">MSSSSVAHEITITFRNVSQLSKLLAFCVDESARGCDDKCAFCLSLRTYLSNHWARGPLVTVSNTGETVLRKPSLAMHLARLVAFATGTSMAVAAVAKDTAGVQLVPQLSPLRQQGKHKDEVACVARNAVAAVVYDFLGIFDQTSTEPSSTTKEL</sequence>
<protein>
    <submittedName>
        <fullName evidence="1">Uncharacterized protein</fullName>
    </submittedName>
</protein>
<dbReference type="EMBL" id="WSZM01000157">
    <property type="protein sequence ID" value="KAF4039923.1"/>
    <property type="molecule type" value="Genomic_DNA"/>
</dbReference>
<organism evidence="1 2">
    <name type="scientific">Phytophthora infestans</name>
    <name type="common">Potato late blight agent</name>
    <name type="synonym">Botrytis infestans</name>
    <dbReference type="NCBI Taxonomy" id="4787"/>
    <lineage>
        <taxon>Eukaryota</taxon>
        <taxon>Sar</taxon>
        <taxon>Stramenopiles</taxon>
        <taxon>Oomycota</taxon>
        <taxon>Peronosporomycetes</taxon>
        <taxon>Peronosporales</taxon>
        <taxon>Peronosporaceae</taxon>
        <taxon>Phytophthora</taxon>
    </lineage>
</organism>
<accession>A0A833SWN2</accession>
<name>A0A833SWN2_PHYIN</name>
<gene>
    <name evidence="1" type="ORF">GN244_ATG07869</name>
</gene>
<comment type="caution">
    <text evidence="1">The sequence shown here is derived from an EMBL/GenBank/DDBJ whole genome shotgun (WGS) entry which is preliminary data.</text>
</comment>
<keyword evidence="2" id="KW-1185">Reference proteome</keyword>
<reference evidence="1" key="1">
    <citation type="submission" date="2020-04" db="EMBL/GenBank/DDBJ databases">
        <title>Hybrid Assembly of Korean Phytophthora infestans isolates.</title>
        <authorList>
            <person name="Prokchorchik M."/>
            <person name="Lee Y."/>
            <person name="Seo J."/>
            <person name="Cho J.-H."/>
            <person name="Park Y.-E."/>
            <person name="Jang D.-C."/>
            <person name="Im J.-S."/>
            <person name="Choi J.-G."/>
            <person name="Park H.-J."/>
            <person name="Lee G.-B."/>
            <person name="Lee Y.-G."/>
            <person name="Hong S.-Y."/>
            <person name="Cho K."/>
            <person name="Sohn K.H."/>
        </authorList>
    </citation>
    <scope>NUCLEOTIDE SEQUENCE</scope>
    <source>
        <strain evidence="1">KR_1_A1</strain>
    </source>
</reference>
<dbReference type="Proteomes" id="UP000602510">
    <property type="component" value="Unassembled WGS sequence"/>
</dbReference>
<evidence type="ECO:0000313" key="1">
    <source>
        <dbReference type="EMBL" id="KAF4039923.1"/>
    </source>
</evidence>
<dbReference type="AlphaFoldDB" id="A0A833SWN2"/>